<comment type="pathway">
    <text evidence="9">Protein modification; lipoprotein biosynthesis (signal peptide cleavage).</text>
</comment>
<sequence length="153" mass="17701">MWKYLIALLVIIVDQWTKWLVVKNMELGERITVIQDFLYLTSHRNRGAAWGILQGQMWFFYIITIVVVIAILYYMRQYRTNRFISFVLALILGGAAGNFIDRIWRGEVVDFVDTYIFSYDYPIFNVADSALVVGVVLIIIASLFEGKKAEGES</sequence>
<keyword evidence="6 9" id="KW-0378">Hydrolase</keyword>
<evidence type="ECO:0000313" key="12">
    <source>
        <dbReference type="Proteomes" id="UP000308230"/>
    </source>
</evidence>
<protein>
    <recommendedName>
        <fullName evidence="9">Lipoprotein signal peptidase</fullName>
        <ecNumber evidence="9">3.4.23.36</ecNumber>
    </recommendedName>
    <alternativeName>
        <fullName evidence="9">Prolipoprotein signal peptidase</fullName>
    </alternativeName>
    <alternativeName>
        <fullName evidence="9">Signal peptidase II</fullName>
        <shortName evidence="9">SPase II</shortName>
    </alternativeName>
</protein>
<keyword evidence="3 9" id="KW-0645">Protease</keyword>
<evidence type="ECO:0000256" key="2">
    <source>
        <dbReference type="ARBA" id="ARBA00022475"/>
    </source>
</evidence>
<evidence type="ECO:0000256" key="8">
    <source>
        <dbReference type="ARBA" id="ARBA00023136"/>
    </source>
</evidence>
<name>A0A5R9F641_9BACL</name>
<feature type="transmembrane region" description="Helical" evidence="9">
    <location>
        <begin position="83"/>
        <end position="103"/>
    </location>
</feature>
<accession>A0A5R9F641</accession>
<dbReference type="HAMAP" id="MF_00161">
    <property type="entry name" value="LspA"/>
    <property type="match status" value="1"/>
</dbReference>
<keyword evidence="7 9" id="KW-1133">Transmembrane helix</keyword>
<keyword evidence="5 9" id="KW-0064">Aspartyl protease</keyword>
<keyword evidence="2 9" id="KW-1003">Cell membrane</keyword>
<evidence type="ECO:0000256" key="9">
    <source>
        <dbReference type="HAMAP-Rule" id="MF_00161"/>
    </source>
</evidence>
<comment type="subcellular location">
    <subcellularLocation>
        <location evidence="9">Cell membrane</location>
        <topology evidence="9">Multi-pass membrane protein</topology>
    </subcellularLocation>
</comment>
<dbReference type="InterPro" id="IPR001872">
    <property type="entry name" value="Peptidase_A8"/>
</dbReference>
<evidence type="ECO:0000256" key="4">
    <source>
        <dbReference type="ARBA" id="ARBA00022692"/>
    </source>
</evidence>
<dbReference type="GO" id="GO:0004190">
    <property type="term" value="F:aspartic-type endopeptidase activity"/>
    <property type="evidence" value="ECO:0007669"/>
    <property type="project" value="UniProtKB-UniRule"/>
</dbReference>
<dbReference type="AlphaFoldDB" id="A0A5R9F641"/>
<dbReference type="GO" id="GO:0005886">
    <property type="term" value="C:plasma membrane"/>
    <property type="evidence" value="ECO:0007669"/>
    <property type="project" value="UniProtKB-SubCell"/>
</dbReference>
<dbReference type="OrthoDB" id="9810259at2"/>
<keyword evidence="8 9" id="KW-0472">Membrane</keyword>
<keyword evidence="12" id="KW-1185">Reference proteome</keyword>
<evidence type="ECO:0000256" key="7">
    <source>
        <dbReference type="ARBA" id="ARBA00022989"/>
    </source>
</evidence>
<dbReference type="PANTHER" id="PTHR33695:SF1">
    <property type="entry name" value="LIPOPROTEIN SIGNAL PEPTIDASE"/>
    <property type="match status" value="1"/>
</dbReference>
<evidence type="ECO:0000256" key="1">
    <source>
        <dbReference type="ARBA" id="ARBA00006139"/>
    </source>
</evidence>
<organism evidence="11 12">
    <name type="scientific">Exobacillus caeni</name>
    <dbReference type="NCBI Taxonomy" id="2574798"/>
    <lineage>
        <taxon>Bacteria</taxon>
        <taxon>Bacillati</taxon>
        <taxon>Bacillota</taxon>
        <taxon>Bacilli</taxon>
        <taxon>Bacillales</taxon>
        <taxon>Guptibacillaceae</taxon>
        <taxon>Exobacillus</taxon>
    </lineage>
</organism>
<keyword evidence="4 9" id="KW-0812">Transmembrane</keyword>
<feature type="transmembrane region" description="Helical" evidence="9">
    <location>
        <begin position="58"/>
        <end position="76"/>
    </location>
</feature>
<keyword evidence="11" id="KW-0449">Lipoprotein</keyword>
<proteinExistence type="inferred from homology"/>
<comment type="similarity">
    <text evidence="1 9 10">Belongs to the peptidase A8 family.</text>
</comment>
<dbReference type="EC" id="3.4.23.36" evidence="9"/>
<dbReference type="PRINTS" id="PR00781">
    <property type="entry name" value="LIPOSIGPTASE"/>
</dbReference>
<comment type="function">
    <text evidence="9">This protein specifically catalyzes the removal of signal peptides from prolipoproteins.</text>
</comment>
<reference evidence="11 12" key="1">
    <citation type="submission" date="2019-04" db="EMBL/GenBank/DDBJ databases">
        <title>Bacillus caeni sp. nov., a bacterium isolated from mangrove sediment.</title>
        <authorList>
            <person name="Huang H."/>
            <person name="Mo K."/>
            <person name="Hu Y."/>
        </authorList>
    </citation>
    <scope>NUCLEOTIDE SEQUENCE [LARGE SCALE GENOMIC DNA]</scope>
    <source>
        <strain evidence="11 12">HB172195</strain>
    </source>
</reference>
<dbReference type="UniPathway" id="UPA00665"/>
<dbReference type="RefSeq" id="WP_138129255.1">
    <property type="nucleotide sequence ID" value="NZ_SWLG01000025.1"/>
</dbReference>
<evidence type="ECO:0000256" key="3">
    <source>
        <dbReference type="ARBA" id="ARBA00022670"/>
    </source>
</evidence>
<evidence type="ECO:0000256" key="5">
    <source>
        <dbReference type="ARBA" id="ARBA00022750"/>
    </source>
</evidence>
<dbReference type="NCBIfam" id="TIGR00077">
    <property type="entry name" value="lspA"/>
    <property type="match status" value="1"/>
</dbReference>
<feature type="active site" evidence="9">
    <location>
        <position position="128"/>
    </location>
</feature>
<feature type="active site" evidence="9">
    <location>
        <position position="110"/>
    </location>
</feature>
<feature type="transmembrane region" description="Helical" evidence="9">
    <location>
        <begin position="123"/>
        <end position="144"/>
    </location>
</feature>
<evidence type="ECO:0000313" key="11">
    <source>
        <dbReference type="EMBL" id="TLS35275.1"/>
    </source>
</evidence>
<comment type="catalytic activity">
    <reaction evidence="9">
        <text>Release of signal peptides from bacterial membrane prolipoproteins. Hydrolyzes -Xaa-Yaa-Zaa-|-(S,diacylglyceryl)Cys-, in which Xaa is hydrophobic (preferably Leu), and Yaa (Ala or Ser) and Zaa (Gly or Ala) have small, neutral side chains.</text>
        <dbReference type="EC" id="3.4.23.36"/>
    </reaction>
</comment>
<dbReference type="PANTHER" id="PTHR33695">
    <property type="entry name" value="LIPOPROTEIN SIGNAL PEPTIDASE"/>
    <property type="match status" value="1"/>
</dbReference>
<comment type="caution">
    <text evidence="11">The sequence shown here is derived from an EMBL/GenBank/DDBJ whole genome shotgun (WGS) entry which is preliminary data.</text>
</comment>
<evidence type="ECO:0000256" key="6">
    <source>
        <dbReference type="ARBA" id="ARBA00022801"/>
    </source>
</evidence>
<dbReference type="Proteomes" id="UP000308230">
    <property type="component" value="Unassembled WGS sequence"/>
</dbReference>
<dbReference type="Pfam" id="PF01252">
    <property type="entry name" value="Peptidase_A8"/>
    <property type="match status" value="1"/>
</dbReference>
<dbReference type="GO" id="GO:0006508">
    <property type="term" value="P:proteolysis"/>
    <property type="evidence" value="ECO:0007669"/>
    <property type="project" value="UniProtKB-KW"/>
</dbReference>
<evidence type="ECO:0000256" key="10">
    <source>
        <dbReference type="RuleBase" id="RU004181"/>
    </source>
</evidence>
<gene>
    <name evidence="9" type="primary">lspA</name>
    <name evidence="11" type="ORF">FCL54_21435</name>
</gene>
<comment type="caution">
    <text evidence="9">Lacks conserved residue(s) required for the propagation of feature annotation.</text>
</comment>
<dbReference type="EMBL" id="SWLG01000025">
    <property type="protein sequence ID" value="TLS35275.1"/>
    <property type="molecule type" value="Genomic_DNA"/>
</dbReference>